<dbReference type="PANTHER" id="PTHR46116">
    <property type="entry name" value="(E3-INDEPENDENT) E2 UBIQUITIN-CONJUGATING ENZYME"/>
    <property type="match status" value="1"/>
</dbReference>
<dbReference type="Pfam" id="PF00179">
    <property type="entry name" value="UQ_con"/>
    <property type="match status" value="1"/>
</dbReference>
<evidence type="ECO:0000256" key="1">
    <source>
        <dbReference type="ARBA" id="ARBA00022679"/>
    </source>
</evidence>
<keyword evidence="1" id="KW-0808">Transferase</keyword>
<organism evidence="5 6">
    <name type="scientific">Zizania palustris</name>
    <name type="common">Northern wild rice</name>
    <dbReference type="NCBI Taxonomy" id="103762"/>
    <lineage>
        <taxon>Eukaryota</taxon>
        <taxon>Viridiplantae</taxon>
        <taxon>Streptophyta</taxon>
        <taxon>Embryophyta</taxon>
        <taxon>Tracheophyta</taxon>
        <taxon>Spermatophyta</taxon>
        <taxon>Magnoliopsida</taxon>
        <taxon>Liliopsida</taxon>
        <taxon>Poales</taxon>
        <taxon>Poaceae</taxon>
        <taxon>BOP clade</taxon>
        <taxon>Oryzoideae</taxon>
        <taxon>Oryzeae</taxon>
        <taxon>Zizaniinae</taxon>
        <taxon>Zizania</taxon>
    </lineage>
</organism>
<reference evidence="5" key="2">
    <citation type="submission" date="2021-02" db="EMBL/GenBank/DDBJ databases">
        <authorList>
            <person name="Kimball J.A."/>
            <person name="Haas M.W."/>
            <person name="Macchietto M."/>
            <person name="Kono T."/>
            <person name="Duquette J."/>
            <person name="Shao M."/>
        </authorList>
    </citation>
    <scope>NUCLEOTIDE SEQUENCE</scope>
    <source>
        <tissue evidence="5">Fresh leaf tissue</tissue>
    </source>
</reference>
<dbReference type="SMART" id="SM00212">
    <property type="entry name" value="UBCc"/>
    <property type="match status" value="1"/>
</dbReference>
<dbReference type="InterPro" id="IPR000608">
    <property type="entry name" value="UBC"/>
</dbReference>
<evidence type="ECO:0000313" key="6">
    <source>
        <dbReference type="Proteomes" id="UP000729402"/>
    </source>
</evidence>
<evidence type="ECO:0000256" key="3">
    <source>
        <dbReference type="SAM" id="MobiDB-lite"/>
    </source>
</evidence>
<dbReference type="PROSITE" id="PS50127">
    <property type="entry name" value="UBC_2"/>
    <property type="match status" value="1"/>
</dbReference>
<keyword evidence="2" id="KW-0833">Ubl conjugation pathway</keyword>
<dbReference type="PANTHER" id="PTHR46116:SF41">
    <property type="entry name" value="UBIQUITIN-CONJUGATING ENZYME E2 25-RELATED"/>
    <property type="match status" value="1"/>
</dbReference>
<feature type="region of interest" description="Disordered" evidence="3">
    <location>
        <begin position="1"/>
        <end position="21"/>
    </location>
</feature>
<name>A0A8J6BJG4_ZIZPA</name>
<sequence length="410" mass="45538">MATRASKGYLCAGSSSFDDPDVVELSPAAAASAAGEWSSGHQKRKRSQVVPHEVIELDADDDSNGFMIIGEKSSVDKNKQAVGYPIDWLKDAKSSLAGEIAGPSTYASNNPDIFFGGLKILQDTPVYNNSDDYTYATLEEDLAAKLDDLEIPTGVEAPLPWLQMQKAATEMPNMNRPVNIVDDKLDEKYDAFKQFDTVDDHSDHYYSKPELRKVQVVKKPSKDWSKRIQHEWKVLEKDLPDNIFVRAYEDRMDLLIAVIMGPAGTPYHDGLFFFDIYFPPHYPSVPPMVNYRSGGLRLNPNLTMLYSLRNPPKHFADFIAGHFRKYGHSILIACRAYLDGAQVGCLVGNGVQDVDEGDKSCSAKFKSSLKILFEELLMEFTVKGADCDKFLAEKAKPGASTATADTTLRL</sequence>
<dbReference type="OrthoDB" id="47801at2759"/>
<proteinExistence type="predicted"/>
<comment type="caution">
    <text evidence="5">The sequence shown here is derived from an EMBL/GenBank/DDBJ whole genome shotgun (WGS) entry which is preliminary data.</text>
</comment>
<reference evidence="5" key="1">
    <citation type="journal article" date="2021" name="bioRxiv">
        <title>Whole Genome Assembly and Annotation of Northern Wild Rice, Zizania palustris L., Supports a Whole Genome Duplication in the Zizania Genus.</title>
        <authorList>
            <person name="Haas M."/>
            <person name="Kono T."/>
            <person name="Macchietto M."/>
            <person name="Millas R."/>
            <person name="McGilp L."/>
            <person name="Shao M."/>
            <person name="Duquette J."/>
            <person name="Hirsch C.N."/>
            <person name="Kimball J."/>
        </authorList>
    </citation>
    <scope>NUCLEOTIDE SEQUENCE</scope>
    <source>
        <tissue evidence="5">Fresh leaf tissue</tissue>
    </source>
</reference>
<gene>
    <name evidence="5" type="ORF">GUJ93_ZPchr0010g11009</name>
</gene>
<evidence type="ECO:0000256" key="2">
    <source>
        <dbReference type="ARBA" id="ARBA00022786"/>
    </source>
</evidence>
<dbReference type="EMBL" id="JAAALK010000082">
    <property type="protein sequence ID" value="KAG8086381.1"/>
    <property type="molecule type" value="Genomic_DNA"/>
</dbReference>
<feature type="domain" description="UBC core" evidence="4">
    <location>
        <begin position="223"/>
        <end position="386"/>
    </location>
</feature>
<dbReference type="GO" id="GO:0061631">
    <property type="term" value="F:ubiquitin conjugating enzyme activity"/>
    <property type="evidence" value="ECO:0007669"/>
    <property type="project" value="TreeGrafter"/>
</dbReference>
<accession>A0A8J6BJG4</accession>
<keyword evidence="6" id="KW-1185">Reference proteome</keyword>
<evidence type="ECO:0000259" key="4">
    <source>
        <dbReference type="PROSITE" id="PS50127"/>
    </source>
</evidence>
<evidence type="ECO:0000313" key="5">
    <source>
        <dbReference type="EMBL" id="KAG8086381.1"/>
    </source>
</evidence>
<dbReference type="AlphaFoldDB" id="A0A8J6BJG4"/>
<dbReference type="Proteomes" id="UP000729402">
    <property type="component" value="Unassembled WGS sequence"/>
</dbReference>
<protein>
    <recommendedName>
        <fullName evidence="4">UBC core domain-containing protein</fullName>
    </recommendedName>
</protein>